<organism evidence="2 3">
    <name type="scientific">Actinoplanes digitatis</name>
    <dbReference type="NCBI Taxonomy" id="1868"/>
    <lineage>
        <taxon>Bacteria</taxon>
        <taxon>Bacillati</taxon>
        <taxon>Actinomycetota</taxon>
        <taxon>Actinomycetes</taxon>
        <taxon>Micromonosporales</taxon>
        <taxon>Micromonosporaceae</taxon>
        <taxon>Actinoplanes</taxon>
    </lineage>
</organism>
<evidence type="ECO:0000313" key="3">
    <source>
        <dbReference type="Proteomes" id="UP000578112"/>
    </source>
</evidence>
<keyword evidence="1" id="KW-1133">Transmembrane helix</keyword>
<feature type="transmembrane region" description="Helical" evidence="1">
    <location>
        <begin position="53"/>
        <end position="70"/>
    </location>
</feature>
<feature type="transmembrane region" description="Helical" evidence="1">
    <location>
        <begin position="107"/>
        <end position="127"/>
    </location>
</feature>
<accession>A0A7W7MPH7</accession>
<evidence type="ECO:0000256" key="1">
    <source>
        <dbReference type="SAM" id="Phobius"/>
    </source>
</evidence>
<keyword evidence="3" id="KW-1185">Reference proteome</keyword>
<feature type="transmembrane region" description="Helical" evidence="1">
    <location>
        <begin position="76"/>
        <end position="100"/>
    </location>
</feature>
<protein>
    <submittedName>
        <fullName evidence="2">Uncharacterized protein</fullName>
    </submittedName>
</protein>
<keyword evidence="1" id="KW-0812">Transmembrane</keyword>
<dbReference type="Proteomes" id="UP000578112">
    <property type="component" value="Unassembled WGS sequence"/>
</dbReference>
<comment type="caution">
    <text evidence="2">The sequence shown here is derived from an EMBL/GenBank/DDBJ whole genome shotgun (WGS) entry which is preliminary data.</text>
</comment>
<dbReference type="AlphaFoldDB" id="A0A7W7MPH7"/>
<dbReference type="EMBL" id="JACHNH010000001">
    <property type="protein sequence ID" value="MBB4762156.1"/>
    <property type="molecule type" value="Genomic_DNA"/>
</dbReference>
<name>A0A7W7MPH7_9ACTN</name>
<gene>
    <name evidence="2" type="ORF">BJ971_002712</name>
</gene>
<feature type="transmembrane region" description="Helical" evidence="1">
    <location>
        <begin position="20"/>
        <end position="41"/>
    </location>
</feature>
<proteinExistence type="predicted"/>
<sequence>MTGSTASATTGRWSAQLMWLLPPLFELPFAAALCSGIPEVAHQAAFGSPATEAVLLLALVAAVCGFAAVARGTAGVAQAAVGGLLSVAAGAVAAIGAGFLSGGVFRMLGLLLAHSAFSIAMLARATLRRPAEAQ</sequence>
<evidence type="ECO:0000313" key="2">
    <source>
        <dbReference type="EMBL" id="MBB4762156.1"/>
    </source>
</evidence>
<keyword evidence="1" id="KW-0472">Membrane</keyword>
<dbReference type="RefSeq" id="WP_184993066.1">
    <property type="nucleotide sequence ID" value="NZ_BOMK01000047.1"/>
</dbReference>
<reference evidence="2 3" key="1">
    <citation type="submission" date="2020-08" db="EMBL/GenBank/DDBJ databases">
        <title>Sequencing the genomes of 1000 actinobacteria strains.</title>
        <authorList>
            <person name="Klenk H.-P."/>
        </authorList>
    </citation>
    <scope>NUCLEOTIDE SEQUENCE [LARGE SCALE GENOMIC DNA]</scope>
    <source>
        <strain evidence="2 3">DSM 43149</strain>
    </source>
</reference>